<organism evidence="2 3">
    <name type="scientific">Amycolatopsis echigonensis</name>
    <dbReference type="NCBI Taxonomy" id="2576905"/>
    <lineage>
        <taxon>Bacteria</taxon>
        <taxon>Bacillati</taxon>
        <taxon>Actinomycetota</taxon>
        <taxon>Actinomycetes</taxon>
        <taxon>Pseudonocardiales</taxon>
        <taxon>Pseudonocardiaceae</taxon>
        <taxon>Amycolatopsis</taxon>
    </lineage>
</organism>
<reference evidence="2 3" key="1">
    <citation type="submission" date="2017-12" db="EMBL/GenBank/DDBJ databases">
        <title>Sequencing the genomes of 1000 Actinobacteria strains.</title>
        <authorList>
            <person name="Klenk H.-P."/>
        </authorList>
    </citation>
    <scope>NUCLEOTIDE SEQUENCE [LARGE SCALE GENOMIC DNA]</scope>
    <source>
        <strain evidence="2 3">DSM 45165</strain>
    </source>
</reference>
<keyword evidence="3" id="KW-1185">Reference proteome</keyword>
<comment type="caution">
    <text evidence="2">The sequence shown here is derived from an EMBL/GenBank/DDBJ whole genome shotgun (WGS) entry which is preliminary data.</text>
</comment>
<dbReference type="Proteomes" id="UP000233750">
    <property type="component" value="Unassembled WGS sequence"/>
</dbReference>
<evidence type="ECO:0000313" key="3">
    <source>
        <dbReference type="Proteomes" id="UP000233750"/>
    </source>
</evidence>
<feature type="region of interest" description="Disordered" evidence="1">
    <location>
        <begin position="19"/>
        <end position="41"/>
    </location>
</feature>
<protein>
    <recommendedName>
        <fullName evidence="4">Neutral/alkaline ceramidase-like enzyme</fullName>
    </recommendedName>
</protein>
<sequence length="501" mass="53193">MLRGLAGATVLIATTQPAEATTRSAQAVQDPNAPQDSSTGLAMSVGTLDVTPDSNPWMGGYGWWLRANNDHQVARSLRAHCAVIYDNGSPNVLLRIDIVSIPRSVHQRVRDGVVSAGLVDASSDFLMASSHTHSGPIIGDRPNPVVLLGVGPDEVKVINDYTDLYVDALVDLVRQTRQAAATPVTLNYAEGDAAFAKNRDDLPYVLPRVSVLLARRQSDGNPFAVLFGHACHPVSRNNDTVYDSDHPGFASEAIENALGVPALFFQGTAGDLNPITMSGDADVQNNGTVLADAVLDVVRNGSFQPVTGPVTTSLTEIQLPFTVDMTDPAAVAALRAKYQYRVDNIKPDDTGPDGAARRHAQLIISQIDDGTVLKSVPMPIQCWRLGGLTVLALANEVLSGYDIGIRGMGVAPLWIMSYANEVNCYVPSDEVSWAGLDRNYGYEAGWNTWWSGDSTIAGVGTAACSYDLPAPLRFSPPGTSPATPDSTEGILMAACRAVLGV</sequence>
<evidence type="ECO:0000256" key="1">
    <source>
        <dbReference type="SAM" id="MobiDB-lite"/>
    </source>
</evidence>
<dbReference type="AlphaFoldDB" id="A0A2N3X1S2"/>
<accession>A0A2N3X1S2</accession>
<dbReference type="EMBL" id="PJMY01000001">
    <property type="protein sequence ID" value="PKW00071.1"/>
    <property type="molecule type" value="Genomic_DNA"/>
</dbReference>
<evidence type="ECO:0000313" key="2">
    <source>
        <dbReference type="EMBL" id="PKW00071.1"/>
    </source>
</evidence>
<gene>
    <name evidence="2" type="ORF">ATK30_0144</name>
</gene>
<proteinExistence type="predicted"/>
<evidence type="ECO:0008006" key="4">
    <source>
        <dbReference type="Google" id="ProtNLM"/>
    </source>
</evidence>
<name>A0A2N3X1S2_9PSEU</name>